<dbReference type="PRINTS" id="PR00702">
    <property type="entry name" value="ACRIFLAVINRP"/>
</dbReference>
<dbReference type="RefSeq" id="WP_026253598.1">
    <property type="nucleotide sequence ID" value="NZ_CP065725.1"/>
</dbReference>
<protein>
    <submittedName>
        <fullName evidence="9">Efflux RND transporter permease subunit</fullName>
    </submittedName>
    <submittedName>
        <fullName evidence="10">Multidrug transporter MdtC</fullName>
    </submittedName>
</protein>
<dbReference type="FunFam" id="1.20.1640.10:FF:000001">
    <property type="entry name" value="Efflux pump membrane transporter"/>
    <property type="match status" value="1"/>
</dbReference>
<dbReference type="Proteomes" id="UP000254603">
    <property type="component" value="Unassembled WGS sequence"/>
</dbReference>
<keyword evidence="12" id="KW-1185">Reference proteome</keyword>
<feature type="transmembrane region" description="Helical" evidence="8">
    <location>
        <begin position="12"/>
        <end position="32"/>
    </location>
</feature>
<dbReference type="Pfam" id="PF00873">
    <property type="entry name" value="ACR_tran"/>
    <property type="match status" value="1"/>
</dbReference>
<proteinExistence type="predicted"/>
<evidence type="ECO:0000256" key="7">
    <source>
        <dbReference type="ARBA" id="ARBA00023136"/>
    </source>
</evidence>
<keyword evidence="4" id="KW-0997">Cell inner membrane</keyword>
<evidence type="ECO:0000313" key="10">
    <source>
        <dbReference type="EMBL" id="SUA53522.1"/>
    </source>
</evidence>
<evidence type="ECO:0000256" key="2">
    <source>
        <dbReference type="ARBA" id="ARBA00022448"/>
    </source>
</evidence>
<dbReference type="InterPro" id="IPR001036">
    <property type="entry name" value="Acrflvin-R"/>
</dbReference>
<dbReference type="EMBL" id="CP065725">
    <property type="protein sequence ID" value="QPT41354.1"/>
    <property type="molecule type" value="Genomic_DNA"/>
</dbReference>
<keyword evidence="7 8" id="KW-0472">Membrane</keyword>
<feature type="transmembrane region" description="Helical" evidence="8">
    <location>
        <begin position="969"/>
        <end position="991"/>
    </location>
</feature>
<dbReference type="Gene3D" id="3.30.70.1440">
    <property type="entry name" value="Multidrug efflux transporter AcrB pore domain"/>
    <property type="match status" value="1"/>
</dbReference>
<dbReference type="Gene3D" id="3.30.70.1320">
    <property type="entry name" value="Multidrug efflux transporter AcrB pore domain like"/>
    <property type="match status" value="1"/>
</dbReference>
<evidence type="ECO:0000256" key="5">
    <source>
        <dbReference type="ARBA" id="ARBA00022692"/>
    </source>
</evidence>
<keyword evidence="2" id="KW-0813">Transport</keyword>
<evidence type="ECO:0000313" key="12">
    <source>
        <dbReference type="Proteomes" id="UP000594903"/>
    </source>
</evidence>
<reference evidence="9 12" key="2">
    <citation type="submission" date="2020-12" db="EMBL/GenBank/DDBJ databases">
        <title>FDA dAtabase for Regulatory Grade micrObial Sequences (FDA-ARGOS): Supporting development and validation of Infectious Disease Dx tests.</title>
        <authorList>
            <person name="Sproer C."/>
            <person name="Gronow S."/>
            <person name="Severitt S."/>
            <person name="Schroder I."/>
            <person name="Tallon L."/>
            <person name="Sadzewicz L."/>
            <person name="Zhao X."/>
            <person name="Boylan J."/>
            <person name="Ott S."/>
            <person name="Bowen H."/>
            <person name="Vavikolanu K."/>
            <person name="Mehta A."/>
            <person name="Aluvathingal J."/>
            <person name="Nadendla S."/>
            <person name="Lowell S."/>
            <person name="Myers T."/>
            <person name="Yan Y."/>
            <person name="Sichtig H."/>
        </authorList>
    </citation>
    <scope>NUCLEOTIDE SEQUENCE [LARGE SCALE GENOMIC DNA]</scope>
    <source>
        <strain evidence="9 12">FDAARGOS_872</strain>
    </source>
</reference>
<sequence length="1045" mass="114711">MSISAPFIQRPVATFLLALTLAVCGIVSYLAMPVAPLPQMAVPFISVTARLPGASAETMASSVSTPLQRSIGSISGIDSISASSQEGNTRISIMFDMNKNVDDAAREVQAAINKAIPLLPSSMRNPPTYRKLNPASSPIMVLSLVSESHNLGELYDMASTIIAQKIAQVEGVGEVTIGGSSMPAVRVDLNPMQLTSYGISLDEVSRAISNSNQNKPRGFIENQNLRWIINTNGILYKADDYKDLIIRWQDGNAVRLSDVAHVYDSVENEYNFGFLNEKQSINLMVRRQESANIIETVEGVKEQLPTLSALLPGQVDLILAQDRSPSIRATLKEAEKTLVIAVILVAIVVLAFLRNLRVTFIPVVSVPISLFGTFIVMYFMGFSLNTISLMALIVATGFVVDDSIVVVENISRYIEKGLSPKEAAFVGSKEVGFTVVTMSLSLVIVFLPLLLMGDLVGNLFFEFAMTLTIAVLVSLVVSLTLVPMLCALWLSSEKIRETTNDKGAVKQSNIFVRLFEKGYEAIFKFYEMTLAWSFRWRFVTFFSLILVVILNVHLFLTVPKGFFPQQDTGLMRGMFRVDEGTSFEAMKPKLEEYRRIILADPNVESVSGSAGGRGGSTSSFMTIQLVPFEEREASSQEVINELRRKLGHIPGSSIFLFAMQDIFTGGLGGEAGGDYEFLLKAGDLGVLREWTEKVRRAFQALPELVDVSEGSDDKGRRLELEIDREKAQRLGVDMSLVTNTLNNLYASRQVSVIYEELNQYNVVMGAASRYARDASVLDDLMVLTSDGRAIPISSFTTLRVGNAPLRVSQQDGMLADAITFALAEGVTLDQARNAIAQALVDINLPTRLVQAGFDGSAADFEEMEKQQPLMILAVLVLLYLVLGILYESYTHPITILSTLPSAGFGALLALNMVNMEFTIIALIGVFLLIGIVKKNAIIMIDFALQRQRAGNISPEEAIYEACLVRFRPIMMTTFAAIFGALPLILATGAGVEMRQPLGITIVGGLVMSQILTLYSTPVVYLYLDKLSTWFKRRRSKNTRIVENKV</sequence>
<dbReference type="PANTHER" id="PTHR32063">
    <property type="match status" value="1"/>
</dbReference>
<reference evidence="10 11" key="1">
    <citation type="submission" date="2018-06" db="EMBL/GenBank/DDBJ databases">
        <authorList>
            <consortium name="Pathogen Informatics"/>
            <person name="Doyle S."/>
        </authorList>
    </citation>
    <scope>NUCLEOTIDE SEQUENCE [LARGE SCALE GENOMIC DNA]</scope>
    <source>
        <strain evidence="10 11">NCTC11997</strain>
    </source>
</reference>
<feature type="transmembrane region" description="Helical" evidence="8">
    <location>
        <begin position="431"/>
        <end position="451"/>
    </location>
</feature>
<evidence type="ECO:0000313" key="9">
    <source>
        <dbReference type="EMBL" id="QPT41354.1"/>
    </source>
</evidence>
<keyword evidence="5 8" id="KW-0812">Transmembrane</keyword>
<evidence type="ECO:0000256" key="3">
    <source>
        <dbReference type="ARBA" id="ARBA00022475"/>
    </source>
</evidence>
<feature type="transmembrane region" description="Helical" evidence="8">
    <location>
        <begin position="360"/>
        <end position="381"/>
    </location>
</feature>
<dbReference type="GO" id="GO:0005886">
    <property type="term" value="C:plasma membrane"/>
    <property type="evidence" value="ECO:0007669"/>
    <property type="project" value="UniProtKB-SubCell"/>
</dbReference>
<feature type="transmembrane region" description="Helical" evidence="8">
    <location>
        <begin position="538"/>
        <end position="556"/>
    </location>
</feature>
<feature type="transmembrane region" description="Helical" evidence="8">
    <location>
        <begin position="997"/>
        <end position="1023"/>
    </location>
</feature>
<organism evidence="10 11">
    <name type="scientific">Oligella ureolytica</name>
    <dbReference type="NCBI Taxonomy" id="90244"/>
    <lineage>
        <taxon>Bacteria</taxon>
        <taxon>Pseudomonadati</taxon>
        <taxon>Pseudomonadota</taxon>
        <taxon>Betaproteobacteria</taxon>
        <taxon>Burkholderiales</taxon>
        <taxon>Alcaligenaceae</taxon>
        <taxon>Oligella</taxon>
    </lineage>
</organism>
<feature type="transmembrane region" description="Helical" evidence="8">
    <location>
        <begin position="387"/>
        <end position="410"/>
    </location>
</feature>
<dbReference type="GO" id="GO:0042910">
    <property type="term" value="F:xenobiotic transmembrane transporter activity"/>
    <property type="evidence" value="ECO:0007669"/>
    <property type="project" value="TreeGrafter"/>
</dbReference>
<dbReference type="PANTHER" id="PTHR32063:SF34">
    <property type="entry name" value="MULTIDRUG RESISTANCE PROTEIN MDTC"/>
    <property type="match status" value="1"/>
</dbReference>
<evidence type="ECO:0000313" key="11">
    <source>
        <dbReference type="Proteomes" id="UP000254603"/>
    </source>
</evidence>
<dbReference type="Proteomes" id="UP000594903">
    <property type="component" value="Chromosome"/>
</dbReference>
<name>A0A378XGD6_9BURK</name>
<dbReference type="InterPro" id="IPR027463">
    <property type="entry name" value="AcrB_DN_DC_subdom"/>
</dbReference>
<evidence type="ECO:0000256" key="6">
    <source>
        <dbReference type="ARBA" id="ARBA00022989"/>
    </source>
</evidence>
<dbReference type="SUPFAM" id="SSF82693">
    <property type="entry name" value="Multidrug efflux transporter AcrB pore domain, PN1, PN2, PC1 and PC2 subdomains"/>
    <property type="match status" value="3"/>
</dbReference>
<keyword evidence="3" id="KW-1003">Cell membrane</keyword>
<dbReference type="Gene3D" id="1.20.1640.10">
    <property type="entry name" value="Multidrug efflux transporter AcrB transmembrane domain"/>
    <property type="match status" value="2"/>
</dbReference>
<feature type="transmembrane region" description="Helical" evidence="8">
    <location>
        <begin position="463"/>
        <end position="490"/>
    </location>
</feature>
<feature type="transmembrane region" description="Helical" evidence="8">
    <location>
        <begin position="869"/>
        <end position="886"/>
    </location>
</feature>
<dbReference type="EMBL" id="UGSB01000001">
    <property type="protein sequence ID" value="SUA53522.1"/>
    <property type="molecule type" value="Genomic_DNA"/>
</dbReference>
<dbReference type="SUPFAM" id="SSF82866">
    <property type="entry name" value="Multidrug efflux transporter AcrB transmembrane domain"/>
    <property type="match status" value="2"/>
</dbReference>
<dbReference type="SUPFAM" id="SSF82714">
    <property type="entry name" value="Multidrug efflux transporter AcrB TolC docking domain, DN and DC subdomains"/>
    <property type="match status" value="2"/>
</dbReference>
<dbReference type="STRING" id="1122619.GCA_000373745_00889"/>
<dbReference type="Gene3D" id="3.30.2090.10">
    <property type="entry name" value="Multidrug efflux transporter AcrB TolC docking domain, DN and DC subdomains"/>
    <property type="match status" value="2"/>
</dbReference>
<accession>A0A378XGD6</accession>
<evidence type="ECO:0000256" key="4">
    <source>
        <dbReference type="ARBA" id="ARBA00022519"/>
    </source>
</evidence>
<keyword evidence="6 8" id="KW-1133">Transmembrane helix</keyword>
<dbReference type="AlphaFoldDB" id="A0A378XGD6"/>
<evidence type="ECO:0000256" key="8">
    <source>
        <dbReference type="SAM" id="Phobius"/>
    </source>
</evidence>
<dbReference type="Gene3D" id="3.30.70.1430">
    <property type="entry name" value="Multidrug efflux transporter AcrB pore domain"/>
    <property type="match status" value="2"/>
</dbReference>
<gene>
    <name evidence="10" type="primary">mdtC_1</name>
    <name evidence="9" type="ORF">I6G29_05730</name>
    <name evidence="10" type="ORF">NCTC11997_01201</name>
</gene>
<dbReference type="OrthoDB" id="9042683at2"/>
<feature type="transmembrane region" description="Helical" evidence="8">
    <location>
        <begin position="337"/>
        <end position="353"/>
    </location>
</feature>
<feature type="transmembrane region" description="Helical" evidence="8">
    <location>
        <begin position="893"/>
        <end position="913"/>
    </location>
</feature>
<feature type="transmembrane region" description="Helical" evidence="8">
    <location>
        <begin position="919"/>
        <end position="944"/>
    </location>
</feature>
<evidence type="ECO:0000256" key="1">
    <source>
        <dbReference type="ARBA" id="ARBA00004429"/>
    </source>
</evidence>
<comment type="subcellular location">
    <subcellularLocation>
        <location evidence="1">Cell inner membrane</location>
        <topology evidence="1">Multi-pass membrane protein</topology>
    </subcellularLocation>
</comment>